<feature type="transmembrane region" description="Helical" evidence="2">
    <location>
        <begin position="96"/>
        <end position="114"/>
    </location>
</feature>
<feature type="transmembrane region" description="Helical" evidence="2">
    <location>
        <begin position="1077"/>
        <end position="1099"/>
    </location>
</feature>
<dbReference type="PANTHER" id="PTHR37544:SF1">
    <property type="entry name" value="PHOSPHORIBOSYLAMINOIMIDAZOLE-SUCCINOCARBOXAMIDE SYNTHASE"/>
    <property type="match status" value="1"/>
</dbReference>
<feature type="transmembrane region" description="Helical" evidence="2">
    <location>
        <begin position="599"/>
        <end position="619"/>
    </location>
</feature>
<comment type="caution">
    <text evidence="3">The sequence shown here is derived from an EMBL/GenBank/DDBJ whole genome shotgun (WGS) entry which is preliminary data.</text>
</comment>
<keyword evidence="2" id="KW-1133">Transmembrane helix</keyword>
<feature type="compositionally biased region" description="Basic and acidic residues" evidence="1">
    <location>
        <begin position="14"/>
        <end position="25"/>
    </location>
</feature>
<dbReference type="InterPro" id="IPR021840">
    <property type="entry name" value="DUF3433"/>
</dbReference>
<feature type="compositionally biased region" description="Polar residues" evidence="1">
    <location>
        <begin position="1"/>
        <end position="10"/>
    </location>
</feature>
<feature type="transmembrane region" description="Helical" evidence="2">
    <location>
        <begin position="640"/>
        <end position="661"/>
    </location>
</feature>
<dbReference type="EMBL" id="JAWHQM010000049">
    <property type="protein sequence ID" value="KAK5635128.1"/>
    <property type="molecule type" value="Genomic_DNA"/>
</dbReference>
<sequence>MEMEAQQQTALLPESRHQHQPDPSLDLRSEFSVPQSFDASSTHSTEASLPWRPFYLRRSVLCGFILVFILVVAAIETLLAISDKNKGIASSTSNLHYLWTYGPTAFLTILAAIWTRTEHQSKLVAPWVRLSQNRRSKNPAPASRTLLLDYVSQFSLIAVFASLRNRDFVIFITIAVSLSITTPGSLHQPQKSYRLSERNLTFPEGISKEYAFQSLKTNLPDNVLETRVVTDGLRTSLHCEAAELALSEPQLPYGRLNVTISSAGCTIKRVAIDSIDVDEGESILFARFNPVQCDAVEGDDGRRLLVAFGNLTYVPTLPHSRYIPTNTTGAMLRRSTQLLCIPSYAINKVEVVHSNTDMKSIVPVQGTPSRTLDSVTAWNLTDAQSITAASRFSTSVIKASMVDVDADPSMTQALQYFLPTGLNVTTLFDPVNLHNVSEAYYRQITAVISKQALMEPVVENVVGSATLTENRLTIRASVAQSLVGLAAACILLIAIASFAVPNEGFLPSNPSSLLSSISLFRHSRDFIARLRDSGASDGGHLSKWLRLSTFRSELSRDVVSGQVHFCVNENTKHGDQGERRRPFPQTSPKFYHPIILHPASRLALCSVAIGLIIVLELLLRKSNLEDGLGDVKDNRNPYLHYTWTTLPAIVFGALSMAYSAIDFQVRTLTPYVALKGYVPKEKFTQLELLDMTIPTAIYKEFKLRTPWALATTTAVLFASLFATLSASLFQELPLPSAVPMTLQANQSIYVKNRYIDFTAAEISSLILGSNFTFPSFTYNDLAFPQFVTISNQSESGTQLNTSAISISAVLPALRPRMDCRFHEQSAIHTNLTLGYDTKNDINNPLEITVDGEACEYRIYEPLEGASARIDTYSNATYFGTVSNSAWAHDTVLTCSNFLYIWGKLDYNVNPPVQHVEALGCNVTLEAVDVNTTFSGTDLQIDPQNPPRPLNDTSRSATLDAWGTFVGDISSSVYQEIAPIDVAPQVLDQFFSPLVTSPWAVPISSLGDPSSSASIAEAIKLQQGIIIAQVLAQIRVPANETNVTLAEPTSPDDNDARPVYLATATYPAARRRVVQDAVATHILVALLATTLVLFIAGWIGNANTNVLPRSPTTIASTAALLAGGNLYAHLPASAQSPKDVVAALGGPKSRFWMGWGNLPDEEGRLQGGENEAGVSQFGIFIVDGENDMKIDRSDSWDRI</sequence>
<accession>A0AAN7UT70</accession>
<proteinExistence type="predicted"/>
<organism evidence="3 4">
    <name type="scientific">Xylaria bambusicola</name>
    <dbReference type="NCBI Taxonomy" id="326684"/>
    <lineage>
        <taxon>Eukaryota</taxon>
        <taxon>Fungi</taxon>
        <taxon>Dikarya</taxon>
        <taxon>Ascomycota</taxon>
        <taxon>Pezizomycotina</taxon>
        <taxon>Sordariomycetes</taxon>
        <taxon>Xylariomycetidae</taxon>
        <taxon>Xylariales</taxon>
        <taxon>Xylariaceae</taxon>
        <taxon>Xylaria</taxon>
    </lineage>
</organism>
<evidence type="ECO:0000256" key="1">
    <source>
        <dbReference type="SAM" id="MobiDB-lite"/>
    </source>
</evidence>
<reference evidence="3 4" key="1">
    <citation type="submission" date="2023-10" db="EMBL/GenBank/DDBJ databases">
        <title>Draft genome sequence of Xylaria bambusicola isolate GMP-LS, the root and basal stem rot pathogen of sugarcane in Indonesia.</title>
        <authorList>
            <person name="Selvaraj P."/>
            <person name="Muralishankar V."/>
            <person name="Muruganantham S."/>
            <person name="Sp S."/>
            <person name="Haryani S."/>
            <person name="Lau K.J.X."/>
            <person name="Naqvi N.I."/>
        </authorList>
    </citation>
    <scope>NUCLEOTIDE SEQUENCE [LARGE SCALE GENOMIC DNA]</scope>
    <source>
        <strain evidence="3">GMP-LS</strain>
    </source>
</reference>
<keyword evidence="2" id="KW-0472">Membrane</keyword>
<name>A0AAN7UT70_9PEZI</name>
<feature type="transmembrane region" description="Helical" evidence="2">
    <location>
        <begin position="481"/>
        <end position="500"/>
    </location>
</feature>
<feature type="region of interest" description="Disordered" evidence="1">
    <location>
        <begin position="1"/>
        <end position="25"/>
    </location>
</feature>
<evidence type="ECO:0000313" key="3">
    <source>
        <dbReference type="EMBL" id="KAK5635128.1"/>
    </source>
</evidence>
<feature type="transmembrane region" description="Helical" evidence="2">
    <location>
        <begin position="60"/>
        <end position="81"/>
    </location>
</feature>
<evidence type="ECO:0000313" key="4">
    <source>
        <dbReference type="Proteomes" id="UP001305414"/>
    </source>
</evidence>
<protein>
    <submittedName>
        <fullName evidence="3">Uncharacterized protein</fullName>
    </submittedName>
</protein>
<keyword evidence="2" id="KW-0812">Transmembrane</keyword>
<dbReference type="AlphaFoldDB" id="A0AAN7UT70"/>
<feature type="transmembrane region" description="Helical" evidence="2">
    <location>
        <begin position="707"/>
        <end position="729"/>
    </location>
</feature>
<dbReference type="Proteomes" id="UP001305414">
    <property type="component" value="Unassembled WGS sequence"/>
</dbReference>
<keyword evidence="4" id="KW-1185">Reference proteome</keyword>
<evidence type="ECO:0000256" key="2">
    <source>
        <dbReference type="SAM" id="Phobius"/>
    </source>
</evidence>
<dbReference type="PANTHER" id="PTHR37544">
    <property type="entry name" value="SPRAY-RELATED"/>
    <property type="match status" value="1"/>
</dbReference>
<gene>
    <name evidence="3" type="ORF">RRF57_010840</name>
</gene>
<dbReference type="Pfam" id="PF11915">
    <property type="entry name" value="DUF3433"/>
    <property type="match status" value="2"/>
</dbReference>